<dbReference type="Gene3D" id="3.10.620.30">
    <property type="match status" value="1"/>
</dbReference>
<dbReference type="InterPro" id="IPR002931">
    <property type="entry name" value="Transglutaminase-like"/>
</dbReference>
<dbReference type="InterPro" id="IPR038765">
    <property type="entry name" value="Papain-like_cys_pep_sf"/>
</dbReference>
<feature type="domain" description="Transglutaminase-like" evidence="1">
    <location>
        <begin position="341"/>
        <end position="384"/>
    </location>
</feature>
<proteinExistence type="predicted"/>
<dbReference type="RefSeq" id="WP_263049702.1">
    <property type="nucleotide sequence ID" value="NZ_CP106735.1"/>
</dbReference>
<dbReference type="Pfam" id="PF01841">
    <property type="entry name" value="Transglut_core"/>
    <property type="match status" value="1"/>
</dbReference>
<name>A0ABY6CX50_9BACT</name>
<protein>
    <submittedName>
        <fullName evidence="2">Transglutaminase domain-containing protein</fullName>
    </submittedName>
</protein>
<dbReference type="SUPFAM" id="SSF54001">
    <property type="entry name" value="Cysteine proteinases"/>
    <property type="match status" value="1"/>
</dbReference>
<sequence>MKIPALILSFFCVFHLSIGQTLQYQIEIDHHRTGAFRQSTEHSGYTHTFSSLDLEILTLDDTLSYHTQTHFVESDAGLLSSISWTQFFRDTLRFDVTFLHDSLSFVSPDGLLTQQATWPNLIGPDKIKCMSTVLLDSIGASFCYHTYSTELNQPIKVTRELIDFSIEKAQKYWLVKETINDTKTTLQKYDKQFRLIEARSPSPFGEIKMTLVSNPSFAQFFNTTTFTPHQLRSNVRLPDPKRIQKIRVDVQGLDSINYSSAFYPNQSISKADSSWYRISIRQTSQPVLDVDTAYLTSTAFLWSHGQAKALVDSLTVDSLSRSQNLKRLVHYARTNDYPHLALIALTQALGIPARLVYGYAYAQWFWTAKTWVELVIDDNWKSYDLTSDTPLNPALQIVLYRSQPGQNIHQAYLESMPKLKDIQVQNFLLGDKKYAVSHQILPFYYENPVYENEGLGLRFNIPDGFSITADGTDRPSPVFLALTNEYDEKITFSQELATSKSQCEAEAKAKISTYLEAPEVPLNYDKKLKRWYGFSKQRGAMAILQGSSFIFVRIMHQDPDFMMLILTRKNLHIKY</sequence>
<organism evidence="2 3">
    <name type="scientific">Reichenbachiella carrageenanivorans</name>
    <dbReference type="NCBI Taxonomy" id="2979869"/>
    <lineage>
        <taxon>Bacteria</taxon>
        <taxon>Pseudomonadati</taxon>
        <taxon>Bacteroidota</taxon>
        <taxon>Cytophagia</taxon>
        <taxon>Cytophagales</taxon>
        <taxon>Reichenbachiellaceae</taxon>
        <taxon>Reichenbachiella</taxon>
    </lineage>
</organism>
<dbReference type="Proteomes" id="UP001062165">
    <property type="component" value="Chromosome"/>
</dbReference>
<dbReference type="EMBL" id="CP106735">
    <property type="protein sequence ID" value="UXX77955.1"/>
    <property type="molecule type" value="Genomic_DNA"/>
</dbReference>
<evidence type="ECO:0000313" key="3">
    <source>
        <dbReference type="Proteomes" id="UP001062165"/>
    </source>
</evidence>
<reference evidence="2" key="1">
    <citation type="submission" date="2022-10" db="EMBL/GenBank/DDBJ databases">
        <title>Comparative genomics and taxonomic characterization of three novel marine species of genus Reichenbachiella exhibiting antioxidant and polysaccharide degradation activities.</title>
        <authorList>
            <person name="Muhammad N."/>
            <person name="Lee Y.-J."/>
            <person name="Ko J."/>
            <person name="Kim S.-G."/>
        </authorList>
    </citation>
    <scope>NUCLEOTIDE SEQUENCE</scope>
    <source>
        <strain evidence="2">Wsw4-B4</strain>
    </source>
</reference>
<gene>
    <name evidence="2" type="ORF">N7E81_11330</name>
</gene>
<evidence type="ECO:0000259" key="1">
    <source>
        <dbReference type="Pfam" id="PF01841"/>
    </source>
</evidence>
<evidence type="ECO:0000313" key="2">
    <source>
        <dbReference type="EMBL" id="UXX77955.1"/>
    </source>
</evidence>
<keyword evidence="3" id="KW-1185">Reference proteome</keyword>
<accession>A0ABY6CX50</accession>